<evidence type="ECO:0000313" key="2">
    <source>
        <dbReference type="EMBL" id="ORC85836.1"/>
    </source>
</evidence>
<dbReference type="OrthoDB" id="248383at2759"/>
<dbReference type="GeneID" id="39988558"/>
<organism evidence="2 3">
    <name type="scientific">Trypanosoma theileri</name>
    <dbReference type="NCBI Taxonomy" id="67003"/>
    <lineage>
        <taxon>Eukaryota</taxon>
        <taxon>Discoba</taxon>
        <taxon>Euglenozoa</taxon>
        <taxon>Kinetoplastea</taxon>
        <taxon>Metakinetoplastina</taxon>
        <taxon>Trypanosomatida</taxon>
        <taxon>Trypanosomatidae</taxon>
        <taxon>Trypanosoma</taxon>
    </lineage>
</organism>
<feature type="compositionally biased region" description="Polar residues" evidence="1">
    <location>
        <begin position="563"/>
        <end position="575"/>
    </location>
</feature>
<protein>
    <submittedName>
        <fullName evidence="2">Uncharacterized protein</fullName>
    </submittedName>
</protein>
<feature type="region of interest" description="Disordered" evidence="1">
    <location>
        <begin position="1"/>
        <end position="25"/>
    </location>
</feature>
<dbReference type="AlphaFoldDB" id="A0A1X0NM95"/>
<feature type="compositionally biased region" description="Polar residues" evidence="1">
    <location>
        <begin position="12"/>
        <end position="22"/>
    </location>
</feature>
<comment type="caution">
    <text evidence="2">The sequence shown here is derived from an EMBL/GenBank/DDBJ whole genome shotgun (WGS) entry which is preliminary data.</text>
</comment>
<evidence type="ECO:0000313" key="3">
    <source>
        <dbReference type="Proteomes" id="UP000192257"/>
    </source>
</evidence>
<gene>
    <name evidence="2" type="ORF">TM35_000321510</name>
</gene>
<feature type="compositionally biased region" description="Acidic residues" evidence="1">
    <location>
        <begin position="707"/>
        <end position="725"/>
    </location>
</feature>
<proteinExistence type="predicted"/>
<dbReference type="EMBL" id="NBCO01000032">
    <property type="protein sequence ID" value="ORC85836.1"/>
    <property type="molecule type" value="Genomic_DNA"/>
</dbReference>
<dbReference type="RefSeq" id="XP_028879902.1">
    <property type="nucleotide sequence ID" value="XM_029028778.1"/>
</dbReference>
<dbReference type="Proteomes" id="UP000192257">
    <property type="component" value="Unassembled WGS sequence"/>
</dbReference>
<name>A0A1X0NM95_9TRYP</name>
<feature type="compositionally biased region" description="Polar residues" evidence="1">
    <location>
        <begin position="608"/>
        <end position="617"/>
    </location>
</feature>
<reference evidence="2 3" key="1">
    <citation type="submission" date="2017-03" db="EMBL/GenBank/DDBJ databases">
        <title>An alternative strategy for trypanosome survival in the mammalian bloodstream revealed through genome and transcriptome analysis of the ubiquitous bovine parasite Trypanosoma (Megatrypanum) theileri.</title>
        <authorList>
            <person name="Kelly S."/>
            <person name="Ivens A."/>
            <person name="Mott A."/>
            <person name="O'Neill E."/>
            <person name="Emms D."/>
            <person name="Macleod O."/>
            <person name="Voorheis P."/>
            <person name="Matthews J."/>
            <person name="Matthews K."/>
            <person name="Carrington M."/>
        </authorList>
    </citation>
    <scope>NUCLEOTIDE SEQUENCE [LARGE SCALE GENOMIC DNA]</scope>
    <source>
        <strain evidence="2">Edinburgh</strain>
    </source>
</reference>
<feature type="region of interest" description="Disordered" evidence="1">
    <location>
        <begin position="701"/>
        <end position="736"/>
    </location>
</feature>
<evidence type="ECO:0000256" key="1">
    <source>
        <dbReference type="SAM" id="MobiDB-lite"/>
    </source>
</evidence>
<accession>A0A1X0NM95</accession>
<sequence length="736" mass="80570">MYRYHRKPRSWGSPQAEVSTPTGMMPLASTVVPTAISTASPVTRETSASAVGAPTATTSSSLPPMMMPFTSDYVGTQMVTHPMSSSSPIAGGVTPNTPPNAIQTCFETFQRYMSAISVHAEEKASILSMIESLTHYAQERLRIKEKLDEGEACLQQFIQLRGNIDAALAGISSATPSCLTDSFASFSQPPSTIGSAFSTASIQRGRAKVDTDLAECRRLLQQLEMFARSFHDLQRRRIQACEILTGGIKEDENEQQHHQQLQLPPPQVRYPSLTTTQSMGEPVSRLHTTLDDCITQLQNHWDNVVTTAVTNLLQKLSAHSQDTIGDAPVGEQDDSFSSDRIFTALLQFSDETMGRVETMRTRITRLGSSRIEEAEALEKLLASMDNYDPTAEQRANRRKQIDAELEDLRSWLGQIAQIRQRVVDVTEKLQQQQQQQSMLLGKLESAASSRRPSPCPFSHNGIESAASSCRPSSVLPGSLEEWRQTLIPTETGTVRETTAGGSGQAQFSFFPQDSSPAFMLTTAVTGGAEPATASAADHNDNEDGAANRKAASISHVETRLIPLSSTTAADGTTEGNENDDKNGMYRDNVGVNPVSKGMEDDGAPRTFRTASGTNDHNNPAAGGQIPTKRPRSTTPIDNNNNNNTKDNLVCDGGDDDDDDDSTSCYHASAFDAGYRRRRPQRKRGGYFGSLLSFARAVVDRATRFSDSEDDYDYYDNDSDSDDDEMSGNKRRRQRLE</sequence>
<feature type="region of interest" description="Disordered" evidence="1">
    <location>
        <begin position="529"/>
        <end position="660"/>
    </location>
</feature>
<feature type="region of interest" description="Disordered" evidence="1">
    <location>
        <begin position="39"/>
        <end position="62"/>
    </location>
</feature>
<dbReference type="VEuPathDB" id="TriTrypDB:TM35_000321510"/>
<keyword evidence="3" id="KW-1185">Reference proteome</keyword>